<proteinExistence type="predicted"/>
<protein>
    <submittedName>
        <fullName evidence="1">Uncharacterized protein</fullName>
    </submittedName>
</protein>
<organism evidence="1 3">
    <name type="scientific">Didymodactylos carnosus</name>
    <dbReference type="NCBI Taxonomy" id="1234261"/>
    <lineage>
        <taxon>Eukaryota</taxon>
        <taxon>Metazoa</taxon>
        <taxon>Spiralia</taxon>
        <taxon>Gnathifera</taxon>
        <taxon>Rotifera</taxon>
        <taxon>Eurotatoria</taxon>
        <taxon>Bdelloidea</taxon>
        <taxon>Philodinida</taxon>
        <taxon>Philodinidae</taxon>
        <taxon>Didymodactylos</taxon>
    </lineage>
</organism>
<dbReference type="AlphaFoldDB" id="A0A814A189"/>
<sequence length="304" mass="34469">MRFFDSPFNRVTSRPLEEMVRSRLSGNSNEHQSRISHIYYPPVSNKNKRHITDALPSHNNQPINNQFTSAGTDSFVTSSTVHSYVTDKEEVDSQKSSTCFHDNSSQQQIRYHVHNHRQAPIRCTPKRYISSFKTLVNATNGKNPQKLSYINDSVIILKLSKEQRRTLNINEQVQNQNTTNSVIQDMTVASQYVTVNSSLNNPNMNPTLVAYRSGNCSFTSQRYNQPSIRTTSNDSSQNGGSLLITAERMKSNVTIKNTRNSITNQSQANYTQSLSIARNINQNSKSRLNQEKKGKDISFEIISV</sequence>
<evidence type="ECO:0000313" key="3">
    <source>
        <dbReference type="Proteomes" id="UP000663829"/>
    </source>
</evidence>
<dbReference type="EMBL" id="CAJNOQ010001620">
    <property type="protein sequence ID" value="CAF0907506.1"/>
    <property type="molecule type" value="Genomic_DNA"/>
</dbReference>
<dbReference type="EMBL" id="CAJOBC010001620">
    <property type="protein sequence ID" value="CAF3689032.1"/>
    <property type="molecule type" value="Genomic_DNA"/>
</dbReference>
<name>A0A814A189_9BILA</name>
<accession>A0A814A189</accession>
<gene>
    <name evidence="1" type="ORF">GPM918_LOCUS8968</name>
    <name evidence="2" type="ORF">SRO942_LOCUS8969</name>
</gene>
<dbReference type="Proteomes" id="UP000663829">
    <property type="component" value="Unassembled WGS sequence"/>
</dbReference>
<dbReference type="Proteomes" id="UP000681722">
    <property type="component" value="Unassembled WGS sequence"/>
</dbReference>
<reference evidence="1" key="1">
    <citation type="submission" date="2021-02" db="EMBL/GenBank/DDBJ databases">
        <authorList>
            <person name="Nowell W R."/>
        </authorList>
    </citation>
    <scope>NUCLEOTIDE SEQUENCE</scope>
</reference>
<keyword evidence="3" id="KW-1185">Reference proteome</keyword>
<comment type="caution">
    <text evidence="1">The sequence shown here is derived from an EMBL/GenBank/DDBJ whole genome shotgun (WGS) entry which is preliminary data.</text>
</comment>
<evidence type="ECO:0000313" key="2">
    <source>
        <dbReference type="EMBL" id="CAF3689032.1"/>
    </source>
</evidence>
<evidence type="ECO:0000313" key="1">
    <source>
        <dbReference type="EMBL" id="CAF0907506.1"/>
    </source>
</evidence>